<dbReference type="InterPro" id="IPR000160">
    <property type="entry name" value="GGDEF_dom"/>
</dbReference>
<organism evidence="6 7">
    <name type="scientific">Undibacterium arcticum</name>
    <dbReference type="NCBI Taxonomy" id="1762892"/>
    <lineage>
        <taxon>Bacteria</taxon>
        <taxon>Pseudomonadati</taxon>
        <taxon>Pseudomonadota</taxon>
        <taxon>Betaproteobacteria</taxon>
        <taxon>Burkholderiales</taxon>
        <taxon>Oxalobacteraceae</taxon>
        <taxon>Undibacterium</taxon>
    </lineage>
</organism>
<dbReference type="InterPro" id="IPR001610">
    <property type="entry name" value="PAC"/>
</dbReference>
<dbReference type="InterPro" id="IPR000014">
    <property type="entry name" value="PAS"/>
</dbReference>
<dbReference type="Pfam" id="PF13426">
    <property type="entry name" value="PAS_9"/>
    <property type="match status" value="2"/>
</dbReference>
<comment type="caution">
    <text evidence="6">The sequence shown here is derived from an EMBL/GenBank/DDBJ whole genome shotgun (WGS) entry which is preliminary data.</text>
</comment>
<dbReference type="SUPFAM" id="SSF55073">
    <property type="entry name" value="Nucleotide cyclase"/>
    <property type="match status" value="1"/>
</dbReference>
<feature type="domain" description="PAS" evidence="2">
    <location>
        <begin position="64"/>
        <end position="136"/>
    </location>
</feature>
<evidence type="ECO:0000256" key="1">
    <source>
        <dbReference type="SAM" id="MobiDB-lite"/>
    </source>
</evidence>
<dbReference type="SMART" id="SM00091">
    <property type="entry name" value="PAS"/>
    <property type="match status" value="3"/>
</dbReference>
<dbReference type="PIRSF" id="PIRSF005925">
    <property type="entry name" value="Dos"/>
    <property type="match status" value="1"/>
</dbReference>
<feature type="domain" description="EAL" evidence="4">
    <location>
        <begin position="617"/>
        <end position="870"/>
    </location>
</feature>
<evidence type="ECO:0000259" key="4">
    <source>
        <dbReference type="PROSITE" id="PS50883"/>
    </source>
</evidence>
<dbReference type="Pfam" id="PF08448">
    <property type="entry name" value="PAS_4"/>
    <property type="match status" value="1"/>
</dbReference>
<dbReference type="InterPro" id="IPR001633">
    <property type="entry name" value="EAL_dom"/>
</dbReference>
<dbReference type="CDD" id="cd00130">
    <property type="entry name" value="PAS"/>
    <property type="match status" value="3"/>
</dbReference>
<dbReference type="SMART" id="SM00052">
    <property type="entry name" value="EAL"/>
    <property type="match status" value="1"/>
</dbReference>
<dbReference type="InterPro" id="IPR043128">
    <property type="entry name" value="Rev_trsase/Diguanyl_cyclase"/>
</dbReference>
<accession>A0ABV7EY51</accession>
<evidence type="ECO:0000259" key="3">
    <source>
        <dbReference type="PROSITE" id="PS50113"/>
    </source>
</evidence>
<dbReference type="SMART" id="SM00267">
    <property type="entry name" value="GGDEF"/>
    <property type="match status" value="1"/>
</dbReference>
<reference evidence="7" key="1">
    <citation type="journal article" date="2019" name="Int. J. Syst. Evol. Microbiol.">
        <title>The Global Catalogue of Microorganisms (GCM) 10K type strain sequencing project: providing services to taxonomists for standard genome sequencing and annotation.</title>
        <authorList>
            <consortium name="The Broad Institute Genomics Platform"/>
            <consortium name="The Broad Institute Genome Sequencing Center for Infectious Disease"/>
            <person name="Wu L."/>
            <person name="Ma J."/>
        </authorList>
    </citation>
    <scope>NUCLEOTIDE SEQUENCE [LARGE SCALE GENOMIC DNA]</scope>
    <source>
        <strain evidence="7">KCTC 42986</strain>
    </source>
</reference>
<feature type="region of interest" description="Disordered" evidence="1">
    <location>
        <begin position="1"/>
        <end position="39"/>
    </location>
</feature>
<gene>
    <name evidence="6" type="ORF">ACFOFO_02760</name>
</gene>
<dbReference type="PROSITE" id="PS50887">
    <property type="entry name" value="GGDEF"/>
    <property type="match status" value="1"/>
</dbReference>
<dbReference type="InterPro" id="IPR029787">
    <property type="entry name" value="Nucleotide_cyclase"/>
</dbReference>
<dbReference type="SUPFAM" id="SSF55785">
    <property type="entry name" value="PYP-like sensor domain (PAS domain)"/>
    <property type="match status" value="3"/>
</dbReference>
<dbReference type="InterPro" id="IPR035965">
    <property type="entry name" value="PAS-like_dom_sf"/>
</dbReference>
<dbReference type="InterPro" id="IPR000700">
    <property type="entry name" value="PAS-assoc_C"/>
</dbReference>
<dbReference type="NCBIfam" id="TIGR00254">
    <property type="entry name" value="GGDEF"/>
    <property type="match status" value="1"/>
</dbReference>
<evidence type="ECO:0000259" key="5">
    <source>
        <dbReference type="PROSITE" id="PS50887"/>
    </source>
</evidence>
<dbReference type="Pfam" id="PF00990">
    <property type="entry name" value="GGDEF"/>
    <property type="match status" value="1"/>
</dbReference>
<dbReference type="InterPro" id="IPR035919">
    <property type="entry name" value="EAL_sf"/>
</dbReference>
<dbReference type="PANTHER" id="PTHR44757:SF2">
    <property type="entry name" value="BIOFILM ARCHITECTURE MAINTENANCE PROTEIN MBAA"/>
    <property type="match status" value="1"/>
</dbReference>
<dbReference type="Proteomes" id="UP001595530">
    <property type="component" value="Unassembled WGS sequence"/>
</dbReference>
<dbReference type="Gene3D" id="3.20.20.450">
    <property type="entry name" value="EAL domain"/>
    <property type="match status" value="1"/>
</dbReference>
<dbReference type="Gene3D" id="3.30.70.270">
    <property type="match status" value="1"/>
</dbReference>
<dbReference type="PROSITE" id="PS50112">
    <property type="entry name" value="PAS"/>
    <property type="match status" value="2"/>
</dbReference>
<protein>
    <submittedName>
        <fullName evidence="6">EAL domain-containing protein</fullName>
    </submittedName>
</protein>
<feature type="domain" description="GGDEF" evidence="5">
    <location>
        <begin position="475"/>
        <end position="608"/>
    </location>
</feature>
<name>A0ABV7EY51_9BURK</name>
<dbReference type="EMBL" id="JBHRTP010000007">
    <property type="protein sequence ID" value="MFC3106889.1"/>
    <property type="molecule type" value="Genomic_DNA"/>
</dbReference>
<dbReference type="NCBIfam" id="TIGR00229">
    <property type="entry name" value="sensory_box"/>
    <property type="match status" value="3"/>
</dbReference>
<feature type="domain" description="PAS" evidence="2">
    <location>
        <begin position="318"/>
        <end position="363"/>
    </location>
</feature>
<sequence length="876" mass="97139">MLKSVPGNGSRPPPDTGAAASEAGSRQEAGIGPHPASMQASIHASPADIDVGADLDARDILRDAMSHFVAMIEDSSVMAVLSFDRNGVVRLWNSASAALYQIATADALGKSMRELLSHPEREQEFSAVVQQIWDTGVPTMPAEWQVSTRGGRALTVYSTMLPVFRQGAVSQILCMDVDVTGRKQAEVSALMAREGHFHALFDSSADAIMQIEEARFLDVNPAAQKLFGYAEKPTLVGRFMEDISPPRQPDGKPSYEKARAMLRLAQQKGNHRFEWQYLDSKHEPFWCEVLITAIPIDHGPLLYAVVRDISKRKSDQQSLHLAAQVFQNSREAILIADRHRRIMSVNEAFTDITGFRPDEVIGKAPPMLRTGLHDPKFYRTIWDQLTASDHWQGELLGTRKGGPVYPQWLSITVVRNHRHQVCNYIAIFSDISERKATEDKTRHIAEHDFLTGLPNRLLLLDRLGQAIGAAERTSGQLAILFLDLDRFKSINDSMGHHIGDKLLQVVAERLKRCVRSVDTVSRQGGDEFVILLINPGGQAHAAHIAANVLRSLAMPCKIENYEIVITTCIGISIYPGDGKDIDMLIKNADLAMYHAKQSGRNGYQFFNDDMNLRIVERTSMENSLKQALAQGDFFLEYQPEIDIASGRIIGAEALLRWRHPELGLLSPARFIPIADDCGLANAIGNWVLTTACRQARVWLDDGMPMVVSVNMSVSQLRQKDLLQSVTDVLQQTGLDPKYLELEITEGILMGTDDRTVETMKALRKLGIKLALDDFGTGFSSLSDLKRFSIDKLKIDKSFVRDIGDDPDDAAIISAIIAMAKNMNLKVIAEGVETAAQLDFLQAHGCDVYQGYYSSRSLSPQNLARLRAPIDGQSLWH</sequence>
<dbReference type="CDD" id="cd01948">
    <property type="entry name" value="EAL"/>
    <property type="match status" value="1"/>
</dbReference>
<keyword evidence="7" id="KW-1185">Reference proteome</keyword>
<proteinExistence type="predicted"/>
<dbReference type="PROSITE" id="PS50883">
    <property type="entry name" value="EAL"/>
    <property type="match status" value="1"/>
</dbReference>
<dbReference type="InterPro" id="IPR052155">
    <property type="entry name" value="Biofilm_reg_signaling"/>
</dbReference>
<dbReference type="PANTHER" id="PTHR44757">
    <property type="entry name" value="DIGUANYLATE CYCLASE DGCP"/>
    <property type="match status" value="1"/>
</dbReference>
<dbReference type="Gene3D" id="3.30.450.20">
    <property type="entry name" value="PAS domain"/>
    <property type="match status" value="3"/>
</dbReference>
<dbReference type="CDD" id="cd01949">
    <property type="entry name" value="GGDEF"/>
    <property type="match status" value="1"/>
</dbReference>
<evidence type="ECO:0000313" key="6">
    <source>
        <dbReference type="EMBL" id="MFC3106889.1"/>
    </source>
</evidence>
<dbReference type="RefSeq" id="WP_390322600.1">
    <property type="nucleotide sequence ID" value="NZ_JBHRTP010000007.1"/>
</dbReference>
<dbReference type="InterPro" id="IPR012226">
    <property type="entry name" value="Diguanyl_cyclase/Pdiesterase"/>
</dbReference>
<feature type="domain" description="PAC" evidence="3">
    <location>
        <begin position="389"/>
        <end position="443"/>
    </location>
</feature>
<evidence type="ECO:0000313" key="7">
    <source>
        <dbReference type="Proteomes" id="UP001595530"/>
    </source>
</evidence>
<dbReference type="InterPro" id="IPR013656">
    <property type="entry name" value="PAS_4"/>
</dbReference>
<dbReference type="SUPFAM" id="SSF141868">
    <property type="entry name" value="EAL domain-like"/>
    <property type="match status" value="1"/>
</dbReference>
<dbReference type="SMART" id="SM00086">
    <property type="entry name" value="PAC"/>
    <property type="match status" value="3"/>
</dbReference>
<evidence type="ECO:0000259" key="2">
    <source>
        <dbReference type="PROSITE" id="PS50112"/>
    </source>
</evidence>
<dbReference type="Pfam" id="PF00563">
    <property type="entry name" value="EAL"/>
    <property type="match status" value="1"/>
</dbReference>
<dbReference type="PROSITE" id="PS50113">
    <property type="entry name" value="PAC"/>
    <property type="match status" value="1"/>
</dbReference>